<dbReference type="PROSITE" id="PS50110">
    <property type="entry name" value="RESPONSE_REGULATORY"/>
    <property type="match status" value="1"/>
</dbReference>
<evidence type="ECO:0000256" key="6">
    <source>
        <dbReference type="ARBA" id="ARBA00022692"/>
    </source>
</evidence>
<comment type="catalytic activity">
    <reaction evidence="1">
        <text>ATP + protein L-histidine = ADP + protein N-phospho-L-histidine.</text>
        <dbReference type="EC" id="2.7.13.3"/>
    </reaction>
</comment>
<evidence type="ECO:0000256" key="7">
    <source>
        <dbReference type="ARBA" id="ARBA00022741"/>
    </source>
</evidence>
<comment type="caution">
    <text evidence="19">The sequence shown here is derived from an EMBL/GenBank/DDBJ whole genome shotgun (WGS) entry which is preliminary data.</text>
</comment>
<dbReference type="NCBIfam" id="TIGR00229">
    <property type="entry name" value="sensory_box"/>
    <property type="match status" value="1"/>
</dbReference>
<evidence type="ECO:0000256" key="1">
    <source>
        <dbReference type="ARBA" id="ARBA00000085"/>
    </source>
</evidence>
<feature type="coiled-coil region" evidence="14">
    <location>
        <begin position="431"/>
        <end position="458"/>
    </location>
</feature>
<dbReference type="RefSeq" id="WP_085446272.1">
    <property type="nucleotide sequence ID" value="NZ_LVJN01000021.1"/>
</dbReference>
<keyword evidence="14" id="KW-0175">Coiled coil</keyword>
<evidence type="ECO:0000256" key="14">
    <source>
        <dbReference type="SAM" id="Coils"/>
    </source>
</evidence>
<dbReference type="InterPro" id="IPR001789">
    <property type="entry name" value="Sig_transdc_resp-reg_receiver"/>
</dbReference>
<evidence type="ECO:0000259" key="18">
    <source>
        <dbReference type="PROSITE" id="PS50113"/>
    </source>
</evidence>
<keyword evidence="7" id="KW-0547">Nucleotide-binding</keyword>
<dbReference type="STRING" id="1434232.MAIT1_00487"/>
<dbReference type="PROSITE" id="PS50109">
    <property type="entry name" value="HIS_KIN"/>
    <property type="match status" value="1"/>
</dbReference>
<dbReference type="Pfam" id="PF00512">
    <property type="entry name" value="HisKA"/>
    <property type="match status" value="1"/>
</dbReference>
<dbReference type="SUPFAM" id="SSF55874">
    <property type="entry name" value="ATPase domain of HSP90 chaperone/DNA topoisomerase II/histidine kinase"/>
    <property type="match status" value="1"/>
</dbReference>
<dbReference type="GO" id="GO:0016020">
    <property type="term" value="C:membrane"/>
    <property type="evidence" value="ECO:0007669"/>
    <property type="project" value="UniProtKB-SubCell"/>
</dbReference>
<dbReference type="SUPFAM" id="SSF55785">
    <property type="entry name" value="PYP-like sensor domain (PAS domain)"/>
    <property type="match status" value="1"/>
</dbReference>
<dbReference type="InterPro" id="IPR036097">
    <property type="entry name" value="HisK_dim/P_sf"/>
</dbReference>
<evidence type="ECO:0000256" key="12">
    <source>
        <dbReference type="ARBA" id="ARBA00023136"/>
    </source>
</evidence>
<dbReference type="SUPFAM" id="SSF52172">
    <property type="entry name" value="CheY-like"/>
    <property type="match status" value="1"/>
</dbReference>
<dbReference type="InterPro" id="IPR045812">
    <property type="entry name" value="DAHL"/>
</dbReference>
<evidence type="ECO:0000256" key="11">
    <source>
        <dbReference type="ARBA" id="ARBA00023012"/>
    </source>
</evidence>
<dbReference type="Pfam" id="PF13426">
    <property type="entry name" value="PAS_9"/>
    <property type="match status" value="1"/>
</dbReference>
<evidence type="ECO:0000256" key="10">
    <source>
        <dbReference type="ARBA" id="ARBA00022989"/>
    </source>
</evidence>
<name>A0A1Y2JYU6_9PROT</name>
<dbReference type="CDD" id="cd00130">
    <property type="entry name" value="PAS"/>
    <property type="match status" value="1"/>
</dbReference>
<evidence type="ECO:0000313" key="19">
    <source>
        <dbReference type="EMBL" id="OSM00067.1"/>
    </source>
</evidence>
<dbReference type="InterPro" id="IPR000014">
    <property type="entry name" value="PAS"/>
</dbReference>
<dbReference type="InterPro" id="IPR000700">
    <property type="entry name" value="PAS-assoc_C"/>
</dbReference>
<reference evidence="19 20" key="1">
    <citation type="journal article" date="2016" name="BMC Genomics">
        <title>Combined genomic and structural analyses of a cultured magnetotactic bacterium reveals its niche adaptation to a dynamic environment.</title>
        <authorList>
            <person name="Araujo A.C."/>
            <person name="Morillo V."/>
            <person name="Cypriano J."/>
            <person name="Teixeira L.C."/>
            <person name="Leao P."/>
            <person name="Lyra S."/>
            <person name="Almeida L.G."/>
            <person name="Bazylinski D.A."/>
            <person name="Vasconcellos A.T."/>
            <person name="Abreu F."/>
            <person name="Lins U."/>
        </authorList>
    </citation>
    <scope>NUCLEOTIDE SEQUENCE [LARGE SCALE GENOMIC DNA]</scope>
    <source>
        <strain evidence="19 20">IT-1</strain>
    </source>
</reference>
<dbReference type="GO" id="GO:0000155">
    <property type="term" value="F:phosphorelay sensor kinase activity"/>
    <property type="evidence" value="ECO:0007669"/>
    <property type="project" value="InterPro"/>
</dbReference>
<proteinExistence type="predicted"/>
<keyword evidence="4 13" id="KW-0597">Phosphoprotein</keyword>
<feature type="domain" description="Response regulatory" evidence="16">
    <location>
        <begin position="707"/>
        <end position="827"/>
    </location>
</feature>
<dbReference type="FunFam" id="1.10.287.130:FF:000004">
    <property type="entry name" value="Ethylene receptor 1"/>
    <property type="match status" value="1"/>
</dbReference>
<dbReference type="PROSITE" id="PS50112">
    <property type="entry name" value="PAS"/>
    <property type="match status" value="1"/>
</dbReference>
<dbReference type="SMART" id="SM00388">
    <property type="entry name" value="HisKA"/>
    <property type="match status" value="1"/>
</dbReference>
<dbReference type="InterPro" id="IPR005467">
    <property type="entry name" value="His_kinase_dom"/>
</dbReference>
<dbReference type="CDD" id="cd16922">
    <property type="entry name" value="HATPase_EvgS-ArcB-TorS-like"/>
    <property type="match status" value="1"/>
</dbReference>
<evidence type="ECO:0000259" key="17">
    <source>
        <dbReference type="PROSITE" id="PS50112"/>
    </source>
</evidence>
<dbReference type="InterPro" id="IPR003661">
    <property type="entry name" value="HisK_dim/P_dom"/>
</dbReference>
<gene>
    <name evidence="19" type="ORF">MAIT1_00487</name>
</gene>
<dbReference type="FunFam" id="3.30.565.10:FF:000010">
    <property type="entry name" value="Sensor histidine kinase RcsC"/>
    <property type="match status" value="1"/>
</dbReference>
<comment type="subcellular location">
    <subcellularLocation>
        <location evidence="2">Membrane</location>
    </subcellularLocation>
</comment>
<dbReference type="Pfam" id="PF00072">
    <property type="entry name" value="Response_reg"/>
    <property type="match status" value="1"/>
</dbReference>
<dbReference type="SMART" id="SM00448">
    <property type="entry name" value="REC"/>
    <property type="match status" value="1"/>
</dbReference>
<dbReference type="SMART" id="SM00387">
    <property type="entry name" value="HATPase_c"/>
    <property type="match status" value="1"/>
</dbReference>
<dbReference type="Gene3D" id="3.30.450.20">
    <property type="entry name" value="PAS domain"/>
    <property type="match status" value="1"/>
</dbReference>
<keyword evidence="8 19" id="KW-0418">Kinase</keyword>
<keyword evidence="9" id="KW-0067">ATP-binding</keyword>
<evidence type="ECO:0000256" key="2">
    <source>
        <dbReference type="ARBA" id="ARBA00004370"/>
    </source>
</evidence>
<feature type="domain" description="PAS" evidence="17">
    <location>
        <begin position="315"/>
        <end position="361"/>
    </location>
</feature>
<evidence type="ECO:0000256" key="8">
    <source>
        <dbReference type="ARBA" id="ARBA00022777"/>
    </source>
</evidence>
<dbReference type="GO" id="GO:0005524">
    <property type="term" value="F:ATP binding"/>
    <property type="evidence" value="ECO:0007669"/>
    <property type="project" value="UniProtKB-KW"/>
</dbReference>
<dbReference type="SUPFAM" id="SSF47384">
    <property type="entry name" value="Homodimeric domain of signal transducing histidine kinase"/>
    <property type="match status" value="1"/>
</dbReference>
<sequence>MMRRYRAYLTPALLVLSAIAMGMLAFHTGYDRHLHEENLEMMRSIERFDVQLNRDLALSRQGTLANFDPLNHALAGMQQQVGLLQGRFSSLQNRAGARAVLERMRVKLARKESLVFDFNADLAILRNSLTYFPRALEGLHTALHDDVAMLKQRHLDVAMTDLLHAVMVAAQPGVLEIEGPLDIQELVGRLRRLGKDLQQQERVDLEHILRHAEVISRYKPLVEGALTEALSIGLDTDTDQLRSFEVKHYNELVMQTDALRRFLFLVGLAVLGFGLFTWLRLQRSAQELTRSHQDLAESHEQLEEEAKRRWSLYEEMRKLAFAVEQSPVSVVITDPHGVIEYVNSRCCRSTGYARHEMIGQTPAMLKSGDTDNNAYKRLWAEISAGREWKGEFHNKRKDGALYWESASIAPVINDQGAITHFVAVKEDVTERKRLEAEREQDRLALQRAKEEAEAAVRAKSDFLAMMSHEIRTPMNAILGMIELLKEARSAEESEAYLEVQQRAGEALLTIIDDILELSRLEAGVDEVTLSPFDLMDLCRSVVSLVERSAQAKGLTLAVALDPTMGPWWVGDARRIRQVLINLMGNAVKFTASGNVCLSAAPRAEGGVTLSVEDTGIGIPQAHLARIFDSFHQVDSSSARKHGGSGLGLAISRRQMELMGGEITVQSESGKGTRFDLFLPLSEAPREAMLDAASEAPSAAPEEVKPLRILLVEDSPDNALLIQSYLKNTEHQLSLAENGAEAVEATQGAGPFDLILMDMQMPVMDGYEATRRIRAHEAQSSAPRTRIVALTAHALQDDRDKCLSMGCDDYLTKPIRKQTLLEAVKGGIELSAQA</sequence>
<dbReference type="Proteomes" id="UP000194003">
    <property type="component" value="Unassembled WGS sequence"/>
</dbReference>
<keyword evidence="6" id="KW-0812">Transmembrane</keyword>
<dbReference type="InterPro" id="IPR004358">
    <property type="entry name" value="Sig_transdc_His_kin-like_C"/>
</dbReference>
<accession>A0A1Y2JYU6</accession>
<dbReference type="InterPro" id="IPR035965">
    <property type="entry name" value="PAS-like_dom_sf"/>
</dbReference>
<dbReference type="EMBL" id="LVJN01000021">
    <property type="protein sequence ID" value="OSM00067.1"/>
    <property type="molecule type" value="Genomic_DNA"/>
</dbReference>
<dbReference type="SMART" id="SM00091">
    <property type="entry name" value="PAS"/>
    <property type="match status" value="1"/>
</dbReference>
<protein>
    <recommendedName>
        <fullName evidence="3">histidine kinase</fullName>
        <ecNumber evidence="3">2.7.13.3</ecNumber>
    </recommendedName>
</protein>
<dbReference type="PROSITE" id="PS50113">
    <property type="entry name" value="PAC"/>
    <property type="match status" value="1"/>
</dbReference>
<dbReference type="InterPro" id="IPR011006">
    <property type="entry name" value="CheY-like_superfamily"/>
</dbReference>
<feature type="domain" description="Histidine kinase" evidence="15">
    <location>
        <begin position="465"/>
        <end position="682"/>
    </location>
</feature>
<keyword evidence="11" id="KW-0902">Two-component regulatory system</keyword>
<dbReference type="Gene3D" id="3.30.565.10">
    <property type="entry name" value="Histidine kinase-like ATPase, C-terminal domain"/>
    <property type="match status" value="1"/>
</dbReference>
<dbReference type="PRINTS" id="PR00344">
    <property type="entry name" value="BCTRLSENSOR"/>
</dbReference>
<evidence type="ECO:0000259" key="15">
    <source>
        <dbReference type="PROSITE" id="PS50109"/>
    </source>
</evidence>
<dbReference type="EC" id="2.7.13.3" evidence="3"/>
<dbReference type="OrthoDB" id="9801651at2"/>
<dbReference type="InterPro" id="IPR036890">
    <property type="entry name" value="HATPase_C_sf"/>
</dbReference>
<evidence type="ECO:0000313" key="20">
    <source>
        <dbReference type="Proteomes" id="UP000194003"/>
    </source>
</evidence>
<feature type="domain" description="PAC" evidence="18">
    <location>
        <begin position="388"/>
        <end position="440"/>
    </location>
</feature>
<dbReference type="CDD" id="cd17546">
    <property type="entry name" value="REC_hyHK_CKI1_RcsC-like"/>
    <property type="match status" value="1"/>
</dbReference>
<keyword evidence="20" id="KW-1185">Reference proteome</keyword>
<organism evidence="19 20">
    <name type="scientific">Magnetofaba australis IT-1</name>
    <dbReference type="NCBI Taxonomy" id="1434232"/>
    <lineage>
        <taxon>Bacteria</taxon>
        <taxon>Pseudomonadati</taxon>
        <taxon>Pseudomonadota</taxon>
        <taxon>Magnetococcia</taxon>
        <taxon>Magnetococcales</taxon>
        <taxon>Magnetococcaceae</taxon>
        <taxon>Magnetofaba</taxon>
    </lineage>
</organism>
<dbReference type="Gene3D" id="1.10.287.130">
    <property type="match status" value="1"/>
</dbReference>
<dbReference type="PANTHER" id="PTHR45339:SF1">
    <property type="entry name" value="HYBRID SIGNAL TRANSDUCTION HISTIDINE KINASE J"/>
    <property type="match status" value="1"/>
</dbReference>
<keyword evidence="5" id="KW-0808">Transferase</keyword>
<evidence type="ECO:0000256" key="13">
    <source>
        <dbReference type="PROSITE-ProRule" id="PRU00169"/>
    </source>
</evidence>
<dbReference type="Pfam" id="PF02518">
    <property type="entry name" value="HATPase_c"/>
    <property type="match status" value="1"/>
</dbReference>
<evidence type="ECO:0000259" key="16">
    <source>
        <dbReference type="PROSITE" id="PS50110"/>
    </source>
</evidence>
<evidence type="ECO:0000256" key="5">
    <source>
        <dbReference type="ARBA" id="ARBA00022679"/>
    </source>
</evidence>
<keyword evidence="12" id="KW-0472">Membrane</keyword>
<dbReference type="Pfam" id="PF19443">
    <property type="entry name" value="DAHL"/>
    <property type="match status" value="1"/>
</dbReference>
<dbReference type="PANTHER" id="PTHR45339">
    <property type="entry name" value="HYBRID SIGNAL TRANSDUCTION HISTIDINE KINASE J"/>
    <property type="match status" value="1"/>
</dbReference>
<evidence type="ECO:0000256" key="4">
    <source>
        <dbReference type="ARBA" id="ARBA00022553"/>
    </source>
</evidence>
<keyword evidence="10" id="KW-1133">Transmembrane helix</keyword>
<dbReference type="SMART" id="SM00086">
    <property type="entry name" value="PAC"/>
    <property type="match status" value="1"/>
</dbReference>
<dbReference type="CDD" id="cd00082">
    <property type="entry name" value="HisKA"/>
    <property type="match status" value="1"/>
</dbReference>
<feature type="modified residue" description="4-aspartylphosphate" evidence="13">
    <location>
        <position position="757"/>
    </location>
</feature>
<evidence type="ECO:0000256" key="3">
    <source>
        <dbReference type="ARBA" id="ARBA00012438"/>
    </source>
</evidence>
<dbReference type="InterPro" id="IPR001610">
    <property type="entry name" value="PAC"/>
</dbReference>
<dbReference type="Gene3D" id="3.40.50.2300">
    <property type="match status" value="1"/>
</dbReference>
<dbReference type="InterPro" id="IPR003594">
    <property type="entry name" value="HATPase_dom"/>
</dbReference>
<dbReference type="AlphaFoldDB" id="A0A1Y2JYU6"/>
<evidence type="ECO:0000256" key="9">
    <source>
        <dbReference type="ARBA" id="ARBA00022840"/>
    </source>
</evidence>